<evidence type="ECO:0000313" key="2">
    <source>
        <dbReference type="Proteomes" id="UP000664477"/>
    </source>
</evidence>
<dbReference type="InterPro" id="IPR036388">
    <property type="entry name" value="WH-like_DNA-bd_sf"/>
</dbReference>
<accession>A0A939NG15</accession>
<dbReference type="EMBL" id="JAGETQ010000001">
    <property type="protein sequence ID" value="MBO1915622.1"/>
    <property type="molecule type" value="Genomic_DNA"/>
</dbReference>
<dbReference type="AlphaFoldDB" id="A0A939NG15"/>
<evidence type="ECO:0000313" key="1">
    <source>
        <dbReference type="EMBL" id="MBO1915622.1"/>
    </source>
</evidence>
<protein>
    <submittedName>
        <fullName evidence="1">Uncharacterized protein</fullName>
    </submittedName>
</protein>
<reference evidence="1" key="1">
    <citation type="submission" date="2021-03" db="EMBL/GenBank/DDBJ databases">
        <title>Molecular epidemiology and mechanisms of colistin and carbapenem resistance in Enterobacteriaceae from clinical isolates, the environment and porcine samples in Pretoria, South Africa.</title>
        <authorList>
            <person name="Bogoshi D."/>
            <person name="Mbelle N.M."/>
            <person name="Naidoo V."/>
            <person name="Osei Sekyere J."/>
        </authorList>
    </citation>
    <scope>NUCLEOTIDE SEQUENCE</scope>
    <source>
        <strain evidence="1">C052</strain>
    </source>
</reference>
<gene>
    <name evidence="1" type="ORF">J4727_00095</name>
</gene>
<proteinExistence type="predicted"/>
<organism evidence="1 2">
    <name type="scientific">Providencia rettgeri</name>
    <dbReference type="NCBI Taxonomy" id="587"/>
    <lineage>
        <taxon>Bacteria</taxon>
        <taxon>Pseudomonadati</taxon>
        <taxon>Pseudomonadota</taxon>
        <taxon>Gammaproteobacteria</taxon>
        <taxon>Enterobacterales</taxon>
        <taxon>Morganellaceae</taxon>
        <taxon>Providencia</taxon>
    </lineage>
</organism>
<dbReference type="Proteomes" id="UP000664477">
    <property type="component" value="Unassembled WGS sequence"/>
</dbReference>
<comment type="caution">
    <text evidence="1">The sequence shown here is derived from an EMBL/GenBank/DDBJ whole genome shotgun (WGS) entry which is preliminary data.</text>
</comment>
<dbReference type="Gene3D" id="1.10.10.10">
    <property type="entry name" value="Winged helix-like DNA-binding domain superfamily/Winged helix DNA-binding domain"/>
    <property type="match status" value="1"/>
</dbReference>
<sequence length="67" mass="8256">MTNFYQMIMKRYSKSNTVREYNTSFTIGVEELKDEMWLFKLDKKDNKQYLYQNYKDLGQLLKKLARD</sequence>
<name>A0A939NG15_PRORE</name>